<dbReference type="Proteomes" id="UP000305238">
    <property type="component" value="Unassembled WGS sequence"/>
</dbReference>
<dbReference type="EMBL" id="VCKZ01000296">
    <property type="protein sequence ID" value="TMR31571.1"/>
    <property type="molecule type" value="Genomic_DNA"/>
</dbReference>
<name>A0A5S4GGA8_9ACTN</name>
<accession>A0A5S4GGA8</accession>
<keyword evidence="2" id="KW-1185">Reference proteome</keyword>
<organism evidence="1 2">
    <name type="scientific">Actinomadura geliboluensis</name>
    <dbReference type="NCBI Taxonomy" id="882440"/>
    <lineage>
        <taxon>Bacteria</taxon>
        <taxon>Bacillati</taxon>
        <taxon>Actinomycetota</taxon>
        <taxon>Actinomycetes</taxon>
        <taxon>Streptosporangiales</taxon>
        <taxon>Thermomonosporaceae</taxon>
        <taxon>Actinomadura</taxon>
    </lineage>
</organism>
<sequence>MAARRAHYGHVGATMELGRGQRDAPETVSEGVSAVLDTWTSHEVWVLECLNCTTTWNEEFEVRHAGDGHGNEAVIYERGGQPCTTPWTDRTCPKCGSQNVKALSAMRGKEGELPQTRAGSDVAMVFHLRRMHAW</sequence>
<evidence type="ECO:0000313" key="2">
    <source>
        <dbReference type="Proteomes" id="UP000305238"/>
    </source>
</evidence>
<proteinExistence type="predicted"/>
<comment type="caution">
    <text evidence="1">The sequence shown here is derived from an EMBL/GenBank/DDBJ whole genome shotgun (WGS) entry which is preliminary data.</text>
</comment>
<dbReference type="OrthoDB" id="3872345at2"/>
<protein>
    <submittedName>
        <fullName evidence="1">Uncharacterized protein</fullName>
    </submittedName>
</protein>
<dbReference type="AlphaFoldDB" id="A0A5S4GGA8"/>
<evidence type="ECO:0000313" key="1">
    <source>
        <dbReference type="EMBL" id="TMR31571.1"/>
    </source>
</evidence>
<gene>
    <name evidence="1" type="ORF">ETD96_31405</name>
</gene>
<reference evidence="1 2" key="1">
    <citation type="submission" date="2019-05" db="EMBL/GenBank/DDBJ databases">
        <title>Draft genome sequence of Actinomadura geliboluensis A8036.</title>
        <authorList>
            <person name="Saricaoglu S."/>
            <person name="Isik K."/>
        </authorList>
    </citation>
    <scope>NUCLEOTIDE SEQUENCE [LARGE SCALE GENOMIC DNA]</scope>
    <source>
        <strain evidence="1 2">A8036</strain>
    </source>
</reference>
<dbReference type="RefSeq" id="WP_138640111.1">
    <property type="nucleotide sequence ID" value="NZ_JASWDG010000131.1"/>
</dbReference>